<keyword evidence="3" id="KW-0647">Proteasome</keyword>
<dbReference type="EMBL" id="DTCK01000010">
    <property type="protein sequence ID" value="HGQ35433.1"/>
    <property type="molecule type" value="Genomic_DNA"/>
</dbReference>
<proteinExistence type="predicted"/>
<feature type="transmembrane region" description="Helical" evidence="1">
    <location>
        <begin position="20"/>
        <end position="41"/>
    </location>
</feature>
<keyword evidence="1" id="KW-0812">Transmembrane</keyword>
<keyword evidence="1" id="KW-1133">Transmembrane helix</keyword>
<evidence type="ECO:0000256" key="1">
    <source>
        <dbReference type="SAM" id="Phobius"/>
    </source>
</evidence>
<evidence type="ECO:0000313" key="2">
    <source>
        <dbReference type="EMBL" id="HGQ35433.1"/>
    </source>
</evidence>
<dbReference type="InterPro" id="IPR038389">
    <property type="entry name" value="PSMG2_sf"/>
</dbReference>
<gene>
    <name evidence="3" type="ORF">ENU08_07995</name>
    <name evidence="2" type="ORF">ENU41_01980</name>
</gene>
<dbReference type="Gene3D" id="3.40.50.10900">
    <property type="entry name" value="PAC-like subunit"/>
    <property type="match status" value="1"/>
</dbReference>
<sequence length="244" mass="27747">MKKSYTLKLFKELNDSKNEVYLISGFYGFGAIGFLATRYLVSKLNMDLIGYVDPPTIPDFTSVEDHGFSMPHEIFYKDIGESKRLIVLLNRMNPERKRTTSFINEVLTLIKKLKIVEVMLIGGLDVRFREGEEEFRWLKTSACTRTLNAPYFIKGAYVVGPLASILIALQQNGVPALAIFPYTQPDTVDHKAAAVAVKTLASIIGIEIDVEELLSYAEKLEEVEKMIQDLYEQQLRRKESVMHT</sequence>
<protein>
    <submittedName>
        <fullName evidence="3">Proteasome assembly chaperone family protein</fullName>
    </submittedName>
</protein>
<dbReference type="AlphaFoldDB" id="A0A7C4NM44"/>
<keyword evidence="1" id="KW-0472">Membrane</keyword>
<dbReference type="InterPro" id="IPR019151">
    <property type="entry name" value="Proteasome_assmbl_chaperone_2"/>
</dbReference>
<comment type="caution">
    <text evidence="3">The sequence shown here is derived from an EMBL/GenBank/DDBJ whole genome shotgun (WGS) entry which is preliminary data.</text>
</comment>
<name>A0A7C4NM44_9CREN</name>
<accession>A0A7C4NM44</accession>
<dbReference type="EMBL" id="DTBD01000072">
    <property type="protein sequence ID" value="HGQ65169.1"/>
    <property type="molecule type" value="Genomic_DNA"/>
</dbReference>
<dbReference type="GO" id="GO:0000502">
    <property type="term" value="C:proteasome complex"/>
    <property type="evidence" value="ECO:0007669"/>
    <property type="project" value="UniProtKB-KW"/>
</dbReference>
<dbReference type="Pfam" id="PF09754">
    <property type="entry name" value="PAC2"/>
    <property type="match status" value="1"/>
</dbReference>
<dbReference type="PANTHER" id="PTHR35610:SF3">
    <property type="entry name" value="PROTEASOME ASSEMBLY CHAPERONE FAMILY PROTEIN"/>
    <property type="match status" value="1"/>
</dbReference>
<dbReference type="PANTHER" id="PTHR35610">
    <property type="entry name" value="3-ISOPROPYLMALATE DEHYDRATASE-RELATED"/>
    <property type="match status" value="1"/>
</dbReference>
<organism evidence="3">
    <name type="scientific">Ignisphaera aggregans</name>
    <dbReference type="NCBI Taxonomy" id="334771"/>
    <lineage>
        <taxon>Archaea</taxon>
        <taxon>Thermoproteota</taxon>
        <taxon>Thermoprotei</taxon>
        <taxon>Desulfurococcales</taxon>
        <taxon>Desulfurococcaceae</taxon>
        <taxon>Ignisphaera</taxon>
    </lineage>
</organism>
<reference evidence="3" key="1">
    <citation type="journal article" date="2020" name="mSystems">
        <title>Genome- and Community-Level Interaction Insights into Carbon Utilization and Element Cycling Functions of Hydrothermarchaeota in Hydrothermal Sediment.</title>
        <authorList>
            <person name="Zhou Z."/>
            <person name="Liu Y."/>
            <person name="Xu W."/>
            <person name="Pan J."/>
            <person name="Luo Z.H."/>
            <person name="Li M."/>
        </authorList>
    </citation>
    <scope>NUCLEOTIDE SEQUENCE [LARGE SCALE GENOMIC DNA]</scope>
    <source>
        <strain evidence="3">SpSt-637</strain>
        <strain evidence="2">SpSt-667</strain>
    </source>
</reference>
<dbReference type="SUPFAM" id="SSF159659">
    <property type="entry name" value="Cgl1923-like"/>
    <property type="match status" value="1"/>
</dbReference>
<evidence type="ECO:0000313" key="3">
    <source>
        <dbReference type="EMBL" id="HGQ65169.1"/>
    </source>
</evidence>